<dbReference type="GO" id="GO:0004130">
    <property type="term" value="F:cytochrome-c peroxidase activity"/>
    <property type="evidence" value="ECO:0007669"/>
    <property type="project" value="TreeGrafter"/>
</dbReference>
<reference evidence="7" key="1">
    <citation type="submission" date="2018-09" db="EMBL/GenBank/DDBJ databases">
        <title>Chryseolinea sp. KIS68-18 isolated from soil.</title>
        <authorList>
            <person name="Weon H.-Y."/>
            <person name="Kwon S.-W."/>
            <person name="Lee S.A."/>
        </authorList>
    </citation>
    <scope>NUCLEOTIDE SEQUENCE [LARGE SCALE GENOMIC DNA]</scope>
    <source>
        <strain evidence="7">KIS68-18</strain>
    </source>
</reference>
<keyword evidence="7" id="KW-1185">Reference proteome</keyword>
<dbReference type="AlphaFoldDB" id="A0A385SKZ2"/>
<dbReference type="InterPro" id="IPR009056">
    <property type="entry name" value="Cyt_c-like_dom"/>
</dbReference>
<evidence type="ECO:0000256" key="1">
    <source>
        <dbReference type="ARBA" id="ARBA00022617"/>
    </source>
</evidence>
<dbReference type="SUPFAM" id="SSF46626">
    <property type="entry name" value="Cytochrome c"/>
    <property type="match status" value="2"/>
</dbReference>
<feature type="domain" description="Cytochrome c" evidence="5">
    <location>
        <begin position="361"/>
        <end position="504"/>
    </location>
</feature>
<dbReference type="InterPro" id="IPR036909">
    <property type="entry name" value="Cyt_c-like_dom_sf"/>
</dbReference>
<dbReference type="Gene3D" id="1.10.760.10">
    <property type="entry name" value="Cytochrome c-like domain"/>
    <property type="match status" value="1"/>
</dbReference>
<keyword evidence="2 4" id="KW-0479">Metal-binding</keyword>
<dbReference type="GO" id="GO:0020037">
    <property type="term" value="F:heme binding"/>
    <property type="evidence" value="ECO:0007669"/>
    <property type="project" value="InterPro"/>
</dbReference>
<keyword evidence="3 4" id="KW-0408">Iron</keyword>
<keyword evidence="1 4" id="KW-0349">Heme</keyword>
<name>A0A385SKZ2_9BACT</name>
<dbReference type="GO" id="GO:0046872">
    <property type="term" value="F:metal ion binding"/>
    <property type="evidence" value="ECO:0007669"/>
    <property type="project" value="UniProtKB-KW"/>
</dbReference>
<dbReference type="PANTHER" id="PTHR30600">
    <property type="entry name" value="CYTOCHROME C PEROXIDASE-RELATED"/>
    <property type="match status" value="1"/>
</dbReference>
<protein>
    <recommendedName>
        <fullName evidence="5">Cytochrome c domain-containing protein</fullName>
    </recommendedName>
</protein>
<dbReference type="PANTHER" id="PTHR30600:SF9">
    <property type="entry name" value="BLR7738 PROTEIN"/>
    <property type="match status" value="1"/>
</dbReference>
<sequence length="504" mass="56197">MLKRITVSVALVATAFLLVLSRFPETIPVTWDMAAIKHFHLPPPDSTASVKYAPREYYESLPEHVIYKTYPVYVQEFEKPGYVDSLRTLEPEIMFDPAKLKTTDDWIKAGELVFQWPVAYTPFNGHNTTLKAGNLTPGKTSLTLDGRYEFNRYVITEKGKLLIGSLSCASCHTRILKSGEIVPGGQGNVVSSAGLVEAIRSERIPFPVMQQATRQLSWAPWAPAIFKAMADTKEELIRYFQAIPTGVVDRQGCGYLYPLTVPSLIGIKDIKYLDHTGLMRHDNPGDMMRYAAFNQGMDMLTAYNGYIPAAKGDHTTLPAPTEWNHPFGYVGKRYSDAQLYALTQYLYSLQPPKNPNASPAALTNRGKIVFAKAGCVTCHTPPLYTNNKLTPVNGFTPPPDHFRKYDIFNVSVETDSVAALYARRGTGYYKIPSLRGVWFRGAFFHHGQLTTLEEVLDPKRLRAGYVPSGYLPPDVKTMAVKGHPFGLDLSDADKKALIAFLKTL</sequence>
<dbReference type="InterPro" id="IPR051395">
    <property type="entry name" value="Cytochrome_c_Peroxidase/MauG"/>
</dbReference>
<dbReference type="Proteomes" id="UP000266183">
    <property type="component" value="Chromosome"/>
</dbReference>
<evidence type="ECO:0000313" key="6">
    <source>
        <dbReference type="EMBL" id="AYB31624.1"/>
    </source>
</evidence>
<proteinExistence type="predicted"/>
<evidence type="ECO:0000256" key="4">
    <source>
        <dbReference type="PROSITE-ProRule" id="PRU00433"/>
    </source>
</evidence>
<dbReference type="RefSeq" id="WP_119754894.1">
    <property type="nucleotide sequence ID" value="NZ_CP032382.1"/>
</dbReference>
<feature type="domain" description="Cytochrome c" evidence="5">
    <location>
        <begin position="141"/>
        <end position="350"/>
    </location>
</feature>
<accession>A0A385SKZ2</accession>
<organism evidence="6 7">
    <name type="scientific">Chryseolinea soli</name>
    <dbReference type="NCBI Taxonomy" id="2321403"/>
    <lineage>
        <taxon>Bacteria</taxon>
        <taxon>Pseudomonadati</taxon>
        <taxon>Bacteroidota</taxon>
        <taxon>Cytophagia</taxon>
        <taxon>Cytophagales</taxon>
        <taxon>Fulvivirgaceae</taxon>
        <taxon>Chryseolinea</taxon>
    </lineage>
</organism>
<dbReference type="GO" id="GO:0009055">
    <property type="term" value="F:electron transfer activity"/>
    <property type="evidence" value="ECO:0007669"/>
    <property type="project" value="InterPro"/>
</dbReference>
<dbReference type="OrthoDB" id="9805202at2"/>
<evidence type="ECO:0000313" key="7">
    <source>
        <dbReference type="Proteomes" id="UP000266183"/>
    </source>
</evidence>
<dbReference type="EMBL" id="CP032382">
    <property type="protein sequence ID" value="AYB31624.1"/>
    <property type="molecule type" value="Genomic_DNA"/>
</dbReference>
<dbReference type="KEGG" id="chk:D4L85_14080"/>
<evidence type="ECO:0000256" key="2">
    <source>
        <dbReference type="ARBA" id="ARBA00022723"/>
    </source>
</evidence>
<gene>
    <name evidence="6" type="ORF">D4L85_14080</name>
</gene>
<evidence type="ECO:0000256" key="3">
    <source>
        <dbReference type="ARBA" id="ARBA00023004"/>
    </source>
</evidence>
<dbReference type="PROSITE" id="PS51007">
    <property type="entry name" value="CYTC"/>
    <property type="match status" value="2"/>
</dbReference>
<evidence type="ECO:0000259" key="5">
    <source>
        <dbReference type="PROSITE" id="PS51007"/>
    </source>
</evidence>